<proteinExistence type="predicted"/>
<dbReference type="eggNOG" id="COG1335">
    <property type="taxonomic scope" value="Bacteria"/>
</dbReference>
<accession>W5TGQ7</accession>
<sequence>MAGNDSSMGRFSVCSPAAAIAQPGAPGNHQVELRQQTAVGRPVVLSRYLNFPGSPYERLLDWHGLRSSPDIDIVSELGRFCDHPRTVVMDKTGYTALTAEAVECWRDAGVTDLVLCGIATDGCVFKTALDVFEVGFTPWVVTDAVASNTSRHNPRDVHESALLLLARLIGAQQLVSSSDIIFAITRR</sequence>
<dbReference type="STRING" id="1415166.NONO_c37610"/>
<dbReference type="EMBL" id="CP006850">
    <property type="protein sequence ID" value="AHH18545.1"/>
    <property type="molecule type" value="Genomic_DNA"/>
</dbReference>
<reference evidence="3 4" key="1">
    <citation type="journal article" date="2014" name="Appl. Environ. Microbiol.">
        <title>Insights into the Microbial Degradation of Rubber and Gutta-Percha by Analysis of the Complete Genome of Nocardia nova SH22a.</title>
        <authorList>
            <person name="Luo Q."/>
            <person name="Hiessl S."/>
            <person name="Poehlein A."/>
            <person name="Daniel R."/>
            <person name="Steinbuchel A."/>
        </authorList>
    </citation>
    <scope>NUCLEOTIDE SEQUENCE [LARGE SCALE GENOMIC DNA]</scope>
    <source>
        <strain evidence="3">SH22a</strain>
    </source>
</reference>
<dbReference type="HOGENOM" id="CLU_119508_0_0_11"/>
<evidence type="ECO:0000259" key="2">
    <source>
        <dbReference type="Pfam" id="PF00857"/>
    </source>
</evidence>
<dbReference type="CDD" id="cd00431">
    <property type="entry name" value="cysteine_hydrolases"/>
    <property type="match status" value="1"/>
</dbReference>
<dbReference type="Pfam" id="PF00857">
    <property type="entry name" value="Isochorismatase"/>
    <property type="match status" value="1"/>
</dbReference>
<dbReference type="GO" id="GO:0016787">
    <property type="term" value="F:hydrolase activity"/>
    <property type="evidence" value="ECO:0007669"/>
    <property type="project" value="UniProtKB-KW"/>
</dbReference>
<dbReference type="AlphaFoldDB" id="W5TGQ7"/>
<dbReference type="Proteomes" id="UP000019150">
    <property type="component" value="Chromosome"/>
</dbReference>
<gene>
    <name evidence="3" type="ORF">NONO_c37610</name>
</gene>
<dbReference type="PATRIC" id="fig|1415166.3.peg.3859"/>
<name>W5TGQ7_9NOCA</name>
<dbReference type="InterPro" id="IPR050272">
    <property type="entry name" value="Isochorismatase-like_hydrls"/>
</dbReference>
<organism evidence="3 4">
    <name type="scientific">Nocardia nova SH22a</name>
    <dbReference type="NCBI Taxonomy" id="1415166"/>
    <lineage>
        <taxon>Bacteria</taxon>
        <taxon>Bacillati</taxon>
        <taxon>Actinomycetota</taxon>
        <taxon>Actinomycetes</taxon>
        <taxon>Mycobacteriales</taxon>
        <taxon>Nocardiaceae</taxon>
        <taxon>Nocardia</taxon>
    </lineage>
</organism>
<dbReference type="Gene3D" id="3.40.50.850">
    <property type="entry name" value="Isochorismatase-like"/>
    <property type="match status" value="1"/>
</dbReference>
<feature type="domain" description="Isochorismatase-like" evidence="2">
    <location>
        <begin position="39"/>
        <end position="152"/>
    </location>
</feature>
<keyword evidence="4" id="KW-1185">Reference proteome</keyword>
<evidence type="ECO:0000313" key="3">
    <source>
        <dbReference type="EMBL" id="AHH18545.1"/>
    </source>
</evidence>
<dbReference type="InterPro" id="IPR000868">
    <property type="entry name" value="Isochorismatase-like_dom"/>
</dbReference>
<evidence type="ECO:0000313" key="4">
    <source>
        <dbReference type="Proteomes" id="UP000019150"/>
    </source>
</evidence>
<dbReference type="SUPFAM" id="SSF52499">
    <property type="entry name" value="Isochorismatase-like hydrolases"/>
    <property type="match status" value="1"/>
</dbReference>
<dbReference type="InterPro" id="IPR036380">
    <property type="entry name" value="Isochorismatase-like_sf"/>
</dbReference>
<dbReference type="KEGG" id="nno:NONO_c37610"/>
<keyword evidence="1" id="KW-0378">Hydrolase</keyword>
<dbReference type="PANTHER" id="PTHR43540">
    <property type="entry name" value="PEROXYUREIDOACRYLATE/UREIDOACRYLATE AMIDOHYDROLASE-RELATED"/>
    <property type="match status" value="1"/>
</dbReference>
<protein>
    <submittedName>
        <fullName evidence="3">Isochorismatase family protein</fullName>
    </submittedName>
</protein>
<dbReference type="PANTHER" id="PTHR43540:SF6">
    <property type="entry name" value="ISOCHORISMATASE-LIKE DOMAIN-CONTAINING PROTEIN"/>
    <property type="match status" value="1"/>
</dbReference>
<evidence type="ECO:0000256" key="1">
    <source>
        <dbReference type="ARBA" id="ARBA00022801"/>
    </source>
</evidence>